<protein>
    <submittedName>
        <fullName evidence="2">Uncharacterized protein</fullName>
    </submittedName>
</protein>
<proteinExistence type="predicted"/>
<dbReference type="EMBL" id="WUAV01000005">
    <property type="protein sequence ID" value="KAF1754093.1"/>
    <property type="molecule type" value="Genomic_DNA"/>
</dbReference>
<feature type="compositionally biased region" description="Basic residues" evidence="1">
    <location>
        <begin position="113"/>
        <end position="124"/>
    </location>
</feature>
<sequence>MSAAEEVKSRQLRKTKSEVIRSSEQEAKHSQVYEEGGSKLGQVNEQAKTEDVGNTCISIQLKEEERQNDCSRKQEHRRRHHCSTEDNKKSLRSQKLAKLKQQVKVVKQQLSDKKRRSQEKKKRYLKTDIHQKSVKLKHIRLSHGAAETESQVIQDSSVLSASVVMFVLKLTLYKNNKGSQMKVKQHSQVSNRRRSSSSAEHVIK</sequence>
<dbReference type="EMBL" id="WUAV01000005">
    <property type="protein sequence ID" value="KAF1754099.1"/>
    <property type="molecule type" value="Genomic_DNA"/>
</dbReference>
<reference evidence="2 4" key="1">
    <citation type="submission" date="2019-12" db="EMBL/GenBank/DDBJ databases">
        <title>Chromosome-level assembly of the Caenorhabditis remanei genome.</title>
        <authorList>
            <person name="Teterina A.A."/>
            <person name="Willis J.H."/>
            <person name="Phillips P.C."/>
        </authorList>
    </citation>
    <scope>NUCLEOTIDE SEQUENCE [LARGE SCALE GENOMIC DNA]</scope>
    <source>
        <strain evidence="2 4">PX506</strain>
        <tissue evidence="2">Whole organism</tissue>
    </source>
</reference>
<evidence type="ECO:0000256" key="1">
    <source>
        <dbReference type="SAM" id="MobiDB-lite"/>
    </source>
</evidence>
<accession>A0A6A5GHD2</accession>
<dbReference type="GeneID" id="78776975"/>
<name>A0A6A5GHD2_CAERE</name>
<feature type="region of interest" description="Disordered" evidence="1">
    <location>
        <begin position="64"/>
        <end position="92"/>
    </location>
</feature>
<evidence type="ECO:0000313" key="3">
    <source>
        <dbReference type="EMBL" id="KAF1754099.1"/>
    </source>
</evidence>
<gene>
    <name evidence="2" type="ORF">GCK72_020651</name>
    <name evidence="3" type="ORF">GCK72_020657</name>
</gene>
<dbReference type="KEGG" id="crq:GCK72_020651"/>
<feature type="region of interest" description="Disordered" evidence="1">
    <location>
        <begin position="178"/>
        <end position="204"/>
    </location>
</feature>
<comment type="caution">
    <text evidence="2">The sequence shown here is derived from an EMBL/GenBank/DDBJ whole genome shotgun (WGS) entry which is preliminary data.</text>
</comment>
<dbReference type="AlphaFoldDB" id="A0A6A5GHD2"/>
<feature type="compositionally biased region" description="Basic and acidic residues" evidence="1">
    <location>
        <begin position="1"/>
        <end position="32"/>
    </location>
</feature>
<dbReference type="CTD" id="78776975"/>
<feature type="region of interest" description="Disordered" evidence="1">
    <location>
        <begin position="1"/>
        <end position="50"/>
    </location>
</feature>
<dbReference type="Proteomes" id="UP000483820">
    <property type="component" value="Chromosome V"/>
</dbReference>
<organism evidence="2 4">
    <name type="scientific">Caenorhabditis remanei</name>
    <name type="common">Caenorhabditis vulgaris</name>
    <dbReference type="NCBI Taxonomy" id="31234"/>
    <lineage>
        <taxon>Eukaryota</taxon>
        <taxon>Metazoa</taxon>
        <taxon>Ecdysozoa</taxon>
        <taxon>Nematoda</taxon>
        <taxon>Chromadorea</taxon>
        <taxon>Rhabditida</taxon>
        <taxon>Rhabditina</taxon>
        <taxon>Rhabditomorpha</taxon>
        <taxon>Rhabditoidea</taxon>
        <taxon>Rhabditidae</taxon>
        <taxon>Peloderinae</taxon>
        <taxon>Caenorhabditis</taxon>
    </lineage>
</organism>
<feature type="compositionally biased region" description="Basic and acidic residues" evidence="1">
    <location>
        <begin position="64"/>
        <end position="73"/>
    </location>
</feature>
<feature type="region of interest" description="Disordered" evidence="1">
    <location>
        <begin position="106"/>
        <end position="129"/>
    </location>
</feature>
<dbReference type="RefSeq" id="XP_053582627.1">
    <property type="nucleotide sequence ID" value="XM_053733714.1"/>
</dbReference>
<evidence type="ECO:0000313" key="4">
    <source>
        <dbReference type="Proteomes" id="UP000483820"/>
    </source>
</evidence>
<evidence type="ECO:0000313" key="2">
    <source>
        <dbReference type="EMBL" id="KAF1754093.1"/>
    </source>
</evidence>